<protein>
    <submittedName>
        <fullName evidence="3">Uncharacterized protein</fullName>
    </submittedName>
</protein>
<comment type="caution">
    <text evidence="3">The sequence shown here is derived from an EMBL/GenBank/DDBJ whole genome shotgun (WGS) entry which is preliminary data.</text>
</comment>
<dbReference type="EMBL" id="JABSTU010000001">
    <property type="protein sequence ID" value="KAH8039289.1"/>
    <property type="molecule type" value="Genomic_DNA"/>
</dbReference>
<evidence type="ECO:0000256" key="1">
    <source>
        <dbReference type="SAM" id="MobiDB-lite"/>
    </source>
</evidence>
<sequence length="390" mass="43099">MCNICFNAPARVKGAQKKKSNRKNVQRSAHAVGLAVSESHREQRTQFHLYQNGLTTSSARRPRSLDFGEEGGLVEPLDHAHRPHQGDRVTASMSTSGVLQTQRQSSDPSFGAKLANKTFSRTLETESHNRDRKFTQLLVFLTPVYLLPFVFGSKEGVSIYCVLVTLVCLTGGLLPPVVAAILPLVILPVAGILPADQLAAEFLGPRVLAAWLLFAIAIACDETTVVARACLYALRQFALRVQPLFLSLQLLVLALSLFLPSWFVVVLGTVFIERFVAVVQREIVAFDQKSGLRVPTSISTQNFLEDIRRQRGQDRVATGGGSRKARRVSLITDTDMASDASRSNSLVHQYKLHPELLKERAFDAQFKARPPSLAKCHIVYLRICHACCLD</sequence>
<evidence type="ECO:0000313" key="3">
    <source>
        <dbReference type="EMBL" id="KAH8039289.1"/>
    </source>
</evidence>
<feature type="transmembrane region" description="Helical" evidence="2">
    <location>
        <begin position="157"/>
        <end position="187"/>
    </location>
</feature>
<feature type="compositionally biased region" description="Basic and acidic residues" evidence="1">
    <location>
        <begin position="76"/>
        <end position="87"/>
    </location>
</feature>
<dbReference type="Proteomes" id="UP000821866">
    <property type="component" value="Chromosome 1"/>
</dbReference>
<reference evidence="3" key="1">
    <citation type="journal article" date="2020" name="Cell">
        <title>Large-Scale Comparative Analyses of Tick Genomes Elucidate Their Genetic Diversity and Vector Capacities.</title>
        <authorList>
            <consortium name="Tick Genome and Microbiome Consortium (TIGMIC)"/>
            <person name="Jia N."/>
            <person name="Wang J."/>
            <person name="Shi W."/>
            <person name="Du L."/>
            <person name="Sun Y."/>
            <person name="Zhan W."/>
            <person name="Jiang J.F."/>
            <person name="Wang Q."/>
            <person name="Zhang B."/>
            <person name="Ji P."/>
            <person name="Bell-Sakyi L."/>
            <person name="Cui X.M."/>
            <person name="Yuan T.T."/>
            <person name="Jiang B.G."/>
            <person name="Yang W.F."/>
            <person name="Lam T.T."/>
            <person name="Chang Q.C."/>
            <person name="Ding S.J."/>
            <person name="Wang X.J."/>
            <person name="Zhu J.G."/>
            <person name="Ruan X.D."/>
            <person name="Zhao L."/>
            <person name="Wei J.T."/>
            <person name="Ye R.Z."/>
            <person name="Que T.C."/>
            <person name="Du C.H."/>
            <person name="Zhou Y.H."/>
            <person name="Cheng J.X."/>
            <person name="Dai P.F."/>
            <person name="Guo W.B."/>
            <person name="Han X.H."/>
            <person name="Huang E.J."/>
            <person name="Li L.F."/>
            <person name="Wei W."/>
            <person name="Gao Y.C."/>
            <person name="Liu J.Z."/>
            <person name="Shao H.Z."/>
            <person name="Wang X."/>
            <person name="Wang C.C."/>
            <person name="Yang T.C."/>
            <person name="Huo Q.B."/>
            <person name="Li W."/>
            <person name="Chen H.Y."/>
            <person name="Chen S.E."/>
            <person name="Zhou L.G."/>
            <person name="Ni X.B."/>
            <person name="Tian J.H."/>
            <person name="Sheng Y."/>
            <person name="Liu T."/>
            <person name="Pan Y.S."/>
            <person name="Xia L.Y."/>
            <person name="Li J."/>
            <person name="Zhao F."/>
            <person name="Cao W.C."/>
        </authorList>
    </citation>
    <scope>NUCLEOTIDE SEQUENCE</scope>
    <source>
        <strain evidence="3">Rmic-2018</strain>
    </source>
</reference>
<proteinExistence type="predicted"/>
<keyword evidence="2" id="KW-0812">Transmembrane</keyword>
<accession>A0A9J6EYD4</accession>
<reference evidence="3" key="2">
    <citation type="submission" date="2021-09" db="EMBL/GenBank/DDBJ databases">
        <authorList>
            <person name="Jia N."/>
            <person name="Wang J."/>
            <person name="Shi W."/>
            <person name="Du L."/>
            <person name="Sun Y."/>
            <person name="Zhan W."/>
            <person name="Jiang J."/>
            <person name="Wang Q."/>
            <person name="Zhang B."/>
            <person name="Ji P."/>
            <person name="Sakyi L.B."/>
            <person name="Cui X."/>
            <person name="Yuan T."/>
            <person name="Jiang B."/>
            <person name="Yang W."/>
            <person name="Lam T.T.-Y."/>
            <person name="Chang Q."/>
            <person name="Ding S."/>
            <person name="Wang X."/>
            <person name="Zhu J."/>
            <person name="Ruan X."/>
            <person name="Zhao L."/>
            <person name="Wei J."/>
            <person name="Que T."/>
            <person name="Du C."/>
            <person name="Cheng J."/>
            <person name="Dai P."/>
            <person name="Han X."/>
            <person name="Huang E."/>
            <person name="Gao Y."/>
            <person name="Liu J."/>
            <person name="Shao H."/>
            <person name="Ye R."/>
            <person name="Li L."/>
            <person name="Wei W."/>
            <person name="Wang X."/>
            <person name="Wang C."/>
            <person name="Huo Q."/>
            <person name="Li W."/>
            <person name="Guo W."/>
            <person name="Chen H."/>
            <person name="Chen S."/>
            <person name="Zhou L."/>
            <person name="Zhou L."/>
            <person name="Ni X."/>
            <person name="Tian J."/>
            <person name="Zhou Y."/>
            <person name="Sheng Y."/>
            <person name="Liu T."/>
            <person name="Pan Y."/>
            <person name="Xia L."/>
            <person name="Li J."/>
            <person name="Zhao F."/>
            <person name="Cao W."/>
        </authorList>
    </citation>
    <scope>NUCLEOTIDE SEQUENCE</scope>
    <source>
        <strain evidence="3">Rmic-2018</strain>
        <tissue evidence="3">Larvae</tissue>
    </source>
</reference>
<evidence type="ECO:0000313" key="4">
    <source>
        <dbReference type="Proteomes" id="UP000821866"/>
    </source>
</evidence>
<name>A0A9J6EYD4_RHIMP</name>
<keyword evidence="2" id="KW-0472">Membrane</keyword>
<keyword evidence="4" id="KW-1185">Reference proteome</keyword>
<organism evidence="3 4">
    <name type="scientific">Rhipicephalus microplus</name>
    <name type="common">Cattle tick</name>
    <name type="synonym">Boophilus microplus</name>
    <dbReference type="NCBI Taxonomy" id="6941"/>
    <lineage>
        <taxon>Eukaryota</taxon>
        <taxon>Metazoa</taxon>
        <taxon>Ecdysozoa</taxon>
        <taxon>Arthropoda</taxon>
        <taxon>Chelicerata</taxon>
        <taxon>Arachnida</taxon>
        <taxon>Acari</taxon>
        <taxon>Parasitiformes</taxon>
        <taxon>Ixodida</taxon>
        <taxon>Ixodoidea</taxon>
        <taxon>Ixodidae</taxon>
        <taxon>Rhipicephalinae</taxon>
        <taxon>Rhipicephalus</taxon>
        <taxon>Boophilus</taxon>
    </lineage>
</organism>
<feature type="transmembrane region" description="Helical" evidence="2">
    <location>
        <begin position="246"/>
        <end position="272"/>
    </location>
</feature>
<keyword evidence="2" id="KW-1133">Transmembrane helix</keyword>
<feature type="region of interest" description="Disordered" evidence="1">
    <location>
        <begin position="58"/>
        <end position="89"/>
    </location>
</feature>
<feature type="transmembrane region" description="Helical" evidence="2">
    <location>
        <begin position="208"/>
        <end position="234"/>
    </location>
</feature>
<dbReference type="AlphaFoldDB" id="A0A9J6EYD4"/>
<gene>
    <name evidence="3" type="ORF">HPB51_005535</name>
</gene>
<evidence type="ECO:0000256" key="2">
    <source>
        <dbReference type="SAM" id="Phobius"/>
    </source>
</evidence>